<proteinExistence type="inferred from homology"/>
<keyword evidence="3 4" id="KW-0687">Ribonucleoprotein</keyword>
<dbReference type="InterPro" id="IPR018262">
    <property type="entry name" value="Ribosomal_eL27_CS"/>
</dbReference>
<comment type="caution">
    <text evidence="6">The sequence shown here is derived from an EMBL/GenBank/DDBJ whole genome shotgun (WGS) entry which is preliminary data.</text>
</comment>
<reference evidence="6 7" key="1">
    <citation type="journal article" date="2015" name="Genome Biol.">
        <title>Comparative genomics of Steinernema reveals deeply conserved gene regulatory networks.</title>
        <authorList>
            <person name="Dillman A.R."/>
            <person name="Macchietto M."/>
            <person name="Porter C.F."/>
            <person name="Rogers A."/>
            <person name="Williams B."/>
            <person name="Antoshechkin I."/>
            <person name="Lee M.M."/>
            <person name="Goodwin Z."/>
            <person name="Lu X."/>
            <person name="Lewis E.E."/>
            <person name="Goodrich-Blair H."/>
            <person name="Stock S.P."/>
            <person name="Adams B.J."/>
            <person name="Sternberg P.W."/>
            <person name="Mortazavi A."/>
        </authorList>
    </citation>
    <scope>NUCLEOTIDE SEQUENCE [LARGE SCALE GENOMIC DNA]</scope>
    <source>
        <strain evidence="6 7">ALL</strain>
    </source>
</reference>
<dbReference type="Pfam" id="PF00467">
    <property type="entry name" value="KOW"/>
    <property type="match status" value="1"/>
</dbReference>
<dbReference type="GO" id="GO:1990904">
    <property type="term" value="C:ribonucleoprotein complex"/>
    <property type="evidence" value="ECO:0007669"/>
    <property type="project" value="UniProtKB-KW"/>
</dbReference>
<comment type="similarity">
    <text evidence="1 4">Belongs to the eukaryotic ribosomal protein eL27 family.</text>
</comment>
<dbReference type="InterPro" id="IPR005824">
    <property type="entry name" value="KOW"/>
</dbReference>
<evidence type="ECO:0000256" key="4">
    <source>
        <dbReference type="RuleBase" id="RU000575"/>
    </source>
</evidence>
<dbReference type="CDD" id="cd06090">
    <property type="entry name" value="KOW_RPL27"/>
    <property type="match status" value="1"/>
</dbReference>
<dbReference type="GO" id="GO:0003735">
    <property type="term" value="F:structural constituent of ribosome"/>
    <property type="evidence" value="ECO:0007669"/>
    <property type="project" value="InterPro"/>
</dbReference>
<dbReference type="SUPFAM" id="SSF50104">
    <property type="entry name" value="Translation proteins SH3-like domain"/>
    <property type="match status" value="1"/>
</dbReference>
<organism evidence="6 7">
    <name type="scientific">Steinernema carpocapsae</name>
    <name type="common">Entomopathogenic nematode</name>
    <dbReference type="NCBI Taxonomy" id="34508"/>
    <lineage>
        <taxon>Eukaryota</taxon>
        <taxon>Metazoa</taxon>
        <taxon>Ecdysozoa</taxon>
        <taxon>Nematoda</taxon>
        <taxon>Chromadorea</taxon>
        <taxon>Rhabditida</taxon>
        <taxon>Tylenchina</taxon>
        <taxon>Panagrolaimomorpha</taxon>
        <taxon>Strongyloidoidea</taxon>
        <taxon>Steinernematidae</taxon>
        <taxon>Steinernema</taxon>
    </lineage>
</organism>
<dbReference type="InterPro" id="IPR008991">
    <property type="entry name" value="Translation_prot_SH3-like_sf"/>
</dbReference>
<dbReference type="Proteomes" id="UP000298663">
    <property type="component" value="Unassembled WGS sequence"/>
</dbReference>
<dbReference type="GO" id="GO:0005840">
    <property type="term" value="C:ribosome"/>
    <property type="evidence" value="ECO:0007669"/>
    <property type="project" value="UniProtKB-KW"/>
</dbReference>
<dbReference type="OrthoDB" id="2365484at2759"/>
<gene>
    <name evidence="6" type="ORF">L596_008394</name>
</gene>
<evidence type="ECO:0000313" key="6">
    <source>
        <dbReference type="EMBL" id="TKR94051.1"/>
    </source>
</evidence>
<dbReference type="FunFam" id="2.30.30.770:FF:000001">
    <property type="entry name" value="60S ribosomal protein L27"/>
    <property type="match status" value="1"/>
</dbReference>
<dbReference type="GO" id="GO:0006412">
    <property type="term" value="P:translation"/>
    <property type="evidence" value="ECO:0007669"/>
    <property type="project" value="InterPro"/>
</dbReference>
<evidence type="ECO:0000256" key="2">
    <source>
        <dbReference type="ARBA" id="ARBA00022980"/>
    </source>
</evidence>
<dbReference type="PANTHER" id="PTHR10497">
    <property type="entry name" value="60S RIBOSOMAL PROTEIN L27"/>
    <property type="match status" value="1"/>
</dbReference>
<evidence type="ECO:0000256" key="1">
    <source>
        <dbReference type="ARBA" id="ARBA00009124"/>
    </source>
</evidence>
<dbReference type="STRING" id="34508.A0A4U5PCV8"/>
<dbReference type="Gene3D" id="2.30.30.770">
    <property type="match status" value="1"/>
</dbReference>
<protein>
    <recommendedName>
        <fullName evidence="4">60S ribosomal protein L27</fullName>
    </recommendedName>
</protein>
<dbReference type="InterPro" id="IPR041991">
    <property type="entry name" value="Ribosomal_eL27_KOW"/>
</dbReference>
<dbReference type="Pfam" id="PF01777">
    <property type="entry name" value="Ribosomal_L27e"/>
    <property type="match status" value="1"/>
</dbReference>
<dbReference type="InterPro" id="IPR001141">
    <property type="entry name" value="Ribosomal_eL27"/>
</dbReference>
<dbReference type="InterPro" id="IPR038655">
    <property type="entry name" value="Ribosomal_eL27_sf"/>
</dbReference>
<evidence type="ECO:0000313" key="7">
    <source>
        <dbReference type="Proteomes" id="UP000298663"/>
    </source>
</evidence>
<keyword evidence="2 4" id="KW-0689">Ribosomal protein</keyword>
<evidence type="ECO:0000256" key="3">
    <source>
        <dbReference type="ARBA" id="ARBA00023274"/>
    </source>
</evidence>
<name>A0A4U5PCV8_STECR</name>
<dbReference type="PROSITE" id="PS01107">
    <property type="entry name" value="RIBOSOMAL_L27E"/>
    <property type="match status" value="1"/>
</dbReference>
<reference evidence="6 7" key="2">
    <citation type="journal article" date="2019" name="G3 (Bethesda)">
        <title>Hybrid Assembly of the Genome of the Entomopathogenic Nematode Steinernema carpocapsae Identifies the X-Chromosome.</title>
        <authorList>
            <person name="Serra L."/>
            <person name="Macchietto M."/>
            <person name="Macias-Munoz A."/>
            <person name="McGill C.J."/>
            <person name="Rodriguez I.M."/>
            <person name="Rodriguez B."/>
            <person name="Murad R."/>
            <person name="Mortazavi A."/>
        </authorList>
    </citation>
    <scope>NUCLEOTIDE SEQUENCE [LARGE SCALE GENOMIC DNA]</scope>
    <source>
        <strain evidence="6 7">ALL</strain>
    </source>
</reference>
<dbReference type="SMART" id="SM00739">
    <property type="entry name" value="KOW"/>
    <property type="match status" value="1"/>
</dbReference>
<dbReference type="EMBL" id="AZBU02000002">
    <property type="protein sequence ID" value="TKR94051.1"/>
    <property type="molecule type" value="Genomic_DNA"/>
</dbReference>
<feature type="domain" description="KOW" evidence="5">
    <location>
        <begin position="4"/>
        <end position="31"/>
    </location>
</feature>
<dbReference type="AlphaFoldDB" id="A0A4U5PCV8"/>
<accession>A0A4U5PCV8</accession>
<sequence>MVKIMKSGKVVLVLNGRFAGRKAVVVKAYESSQDRAYSHALVAGIDKYPLKVTRKMGKKKIANRSKVRPFVKVVSYSHLLPTRYTVDATIDNSLVNVDALKNPTKKGKAVKAVKKEFESRYKTGKNKWFFTKLRF</sequence>
<keyword evidence="7" id="KW-1185">Reference proteome</keyword>
<evidence type="ECO:0000259" key="5">
    <source>
        <dbReference type="SMART" id="SM00739"/>
    </source>
</evidence>